<dbReference type="EMBL" id="JBBWWQ010000005">
    <property type="protein sequence ID" value="KAK8946611.1"/>
    <property type="molecule type" value="Genomic_DNA"/>
</dbReference>
<organism evidence="2 3">
    <name type="scientific">Platanthera zijinensis</name>
    <dbReference type="NCBI Taxonomy" id="2320716"/>
    <lineage>
        <taxon>Eukaryota</taxon>
        <taxon>Viridiplantae</taxon>
        <taxon>Streptophyta</taxon>
        <taxon>Embryophyta</taxon>
        <taxon>Tracheophyta</taxon>
        <taxon>Spermatophyta</taxon>
        <taxon>Magnoliopsida</taxon>
        <taxon>Liliopsida</taxon>
        <taxon>Asparagales</taxon>
        <taxon>Orchidaceae</taxon>
        <taxon>Orchidoideae</taxon>
        <taxon>Orchideae</taxon>
        <taxon>Orchidinae</taxon>
        <taxon>Platanthera</taxon>
    </lineage>
</organism>
<dbReference type="PANTHER" id="PTHR36764:SF1">
    <property type="entry name" value="TRNA (ILE)-LYSIDINE SYNTHASE"/>
    <property type="match status" value="1"/>
</dbReference>
<evidence type="ECO:0000313" key="3">
    <source>
        <dbReference type="Proteomes" id="UP001418222"/>
    </source>
</evidence>
<dbReference type="GO" id="GO:0009507">
    <property type="term" value="C:chloroplast"/>
    <property type="evidence" value="ECO:0007669"/>
    <property type="project" value="TreeGrafter"/>
</dbReference>
<proteinExistence type="predicted"/>
<dbReference type="PANTHER" id="PTHR36764">
    <property type="entry name" value="TRNA (ILE)-LYSIDINE SYNTHASE"/>
    <property type="match status" value="1"/>
</dbReference>
<gene>
    <name evidence="2" type="ORF">KSP39_PZI006888</name>
</gene>
<feature type="region of interest" description="Disordered" evidence="1">
    <location>
        <begin position="1"/>
        <end position="20"/>
    </location>
</feature>
<comment type="caution">
    <text evidence="2">The sequence shown here is derived from an EMBL/GenBank/DDBJ whole genome shotgun (WGS) entry which is preliminary data.</text>
</comment>
<evidence type="ECO:0000256" key="1">
    <source>
        <dbReference type="SAM" id="MobiDB-lite"/>
    </source>
</evidence>
<reference evidence="2 3" key="1">
    <citation type="journal article" date="2022" name="Nat. Plants">
        <title>Genomes of leafy and leafless Platanthera orchids illuminate the evolution of mycoheterotrophy.</title>
        <authorList>
            <person name="Li M.H."/>
            <person name="Liu K.W."/>
            <person name="Li Z."/>
            <person name="Lu H.C."/>
            <person name="Ye Q.L."/>
            <person name="Zhang D."/>
            <person name="Wang J.Y."/>
            <person name="Li Y.F."/>
            <person name="Zhong Z.M."/>
            <person name="Liu X."/>
            <person name="Yu X."/>
            <person name="Liu D.K."/>
            <person name="Tu X.D."/>
            <person name="Liu B."/>
            <person name="Hao Y."/>
            <person name="Liao X.Y."/>
            <person name="Jiang Y.T."/>
            <person name="Sun W.H."/>
            <person name="Chen J."/>
            <person name="Chen Y.Q."/>
            <person name="Ai Y."/>
            <person name="Zhai J.W."/>
            <person name="Wu S.S."/>
            <person name="Zhou Z."/>
            <person name="Hsiao Y.Y."/>
            <person name="Wu W.L."/>
            <person name="Chen Y.Y."/>
            <person name="Lin Y.F."/>
            <person name="Hsu J.L."/>
            <person name="Li C.Y."/>
            <person name="Wang Z.W."/>
            <person name="Zhao X."/>
            <person name="Zhong W.Y."/>
            <person name="Ma X.K."/>
            <person name="Ma L."/>
            <person name="Huang J."/>
            <person name="Chen G.Z."/>
            <person name="Huang M.Z."/>
            <person name="Huang L."/>
            <person name="Peng D.H."/>
            <person name="Luo Y.B."/>
            <person name="Zou S.Q."/>
            <person name="Chen S.P."/>
            <person name="Lan S."/>
            <person name="Tsai W.C."/>
            <person name="Van de Peer Y."/>
            <person name="Liu Z.J."/>
        </authorList>
    </citation>
    <scope>NUCLEOTIDE SEQUENCE [LARGE SCALE GENOMIC DNA]</scope>
    <source>
        <strain evidence="2">Lor287</strain>
    </source>
</reference>
<dbReference type="AlphaFoldDB" id="A0AAP0BPD2"/>
<dbReference type="Proteomes" id="UP001418222">
    <property type="component" value="Unassembled WGS sequence"/>
</dbReference>
<feature type="compositionally biased region" description="Low complexity" evidence="1">
    <location>
        <begin position="48"/>
        <end position="61"/>
    </location>
</feature>
<protein>
    <submittedName>
        <fullName evidence="2">Uncharacterized protein</fullName>
    </submittedName>
</protein>
<feature type="region of interest" description="Disordered" evidence="1">
    <location>
        <begin position="47"/>
        <end position="68"/>
    </location>
</feature>
<accession>A0AAP0BPD2</accession>
<evidence type="ECO:0000313" key="2">
    <source>
        <dbReference type="EMBL" id="KAK8946611.1"/>
    </source>
</evidence>
<sequence>MGAISLHRGNLHRHSDVPGRWPMPPRAISLPQFRHLLRQRNLAISRFSSLNPNPKSSSNPSVEKEMSRDELIEAASHKEGPISLDSYAKRSGLAVPAPSKEKDAVELDLNKGEAPVSVSLAEDRPIFKGADSMEVVGLSAGCEGDGHEKKEAICNLDPTHEKEAMKREIETKLGGLNEKKHYLVQMLKQILNAEEEIKRRSIQSAAARQSAPLQADAPAHMSFAARNPSKISVDVSFRCDISGETDVTANQTAQGRQWPPMPTPSPSTTPISKTPRAPFHHSTVRSPHGAVPYQATTSSSLMAGLTTSPACFVPATVSVSGTHFAAASSPSPAASAAAFSPFRNFRS</sequence>
<feature type="region of interest" description="Disordered" evidence="1">
    <location>
        <begin position="248"/>
        <end position="290"/>
    </location>
</feature>
<keyword evidence="3" id="KW-1185">Reference proteome</keyword>
<name>A0AAP0BPD2_9ASPA</name>